<name>A0A8J2VW45_9RHOB</name>
<keyword evidence="2" id="KW-0413">Isomerase</keyword>
<evidence type="ECO:0000256" key="2">
    <source>
        <dbReference type="ARBA" id="ARBA00023235"/>
    </source>
</evidence>
<dbReference type="PANTHER" id="PTHR43709">
    <property type="entry name" value="ACONITATE ISOMERASE-RELATED"/>
    <property type="match status" value="1"/>
</dbReference>
<dbReference type="Pfam" id="PF04303">
    <property type="entry name" value="PrpF"/>
    <property type="match status" value="1"/>
</dbReference>
<evidence type="ECO:0000256" key="1">
    <source>
        <dbReference type="ARBA" id="ARBA00007673"/>
    </source>
</evidence>
<comment type="similarity">
    <text evidence="1">Belongs to the PrpF family.</text>
</comment>
<dbReference type="Proteomes" id="UP000602745">
    <property type="component" value="Unassembled WGS sequence"/>
</dbReference>
<dbReference type="AlphaFoldDB" id="A0A8J2VW45"/>
<reference evidence="3" key="2">
    <citation type="submission" date="2020-09" db="EMBL/GenBank/DDBJ databases">
        <authorList>
            <person name="Sun Q."/>
            <person name="Sedlacek I."/>
        </authorList>
    </citation>
    <scope>NUCLEOTIDE SEQUENCE</scope>
    <source>
        <strain evidence="3">CCM 7684</strain>
    </source>
</reference>
<dbReference type="EMBL" id="BMCP01000002">
    <property type="protein sequence ID" value="GGE39857.1"/>
    <property type="molecule type" value="Genomic_DNA"/>
</dbReference>
<dbReference type="GO" id="GO:0016853">
    <property type="term" value="F:isomerase activity"/>
    <property type="evidence" value="ECO:0007669"/>
    <property type="project" value="UniProtKB-KW"/>
</dbReference>
<dbReference type="RefSeq" id="WP_188409280.1">
    <property type="nucleotide sequence ID" value="NZ_BMCP01000002.1"/>
</dbReference>
<dbReference type="InterPro" id="IPR007400">
    <property type="entry name" value="PrpF-like"/>
</dbReference>
<reference evidence="3" key="1">
    <citation type="journal article" date="2014" name="Int. J. Syst. Evol. Microbiol.">
        <title>Complete genome sequence of Corynebacterium casei LMG S-19264T (=DSM 44701T), isolated from a smear-ripened cheese.</title>
        <authorList>
            <consortium name="US DOE Joint Genome Institute (JGI-PGF)"/>
            <person name="Walter F."/>
            <person name="Albersmeier A."/>
            <person name="Kalinowski J."/>
            <person name="Ruckert C."/>
        </authorList>
    </citation>
    <scope>NUCLEOTIDE SEQUENCE</scope>
    <source>
        <strain evidence="3">CCM 7684</strain>
    </source>
</reference>
<evidence type="ECO:0000313" key="4">
    <source>
        <dbReference type="Proteomes" id="UP000602745"/>
    </source>
</evidence>
<gene>
    <name evidence="3" type="ORF">GCM10007276_16460</name>
</gene>
<comment type="caution">
    <text evidence="3">The sequence shown here is derived from an EMBL/GenBank/DDBJ whole genome shotgun (WGS) entry which is preliminary data.</text>
</comment>
<proteinExistence type="inferred from homology"/>
<keyword evidence="4" id="KW-1185">Reference proteome</keyword>
<dbReference type="PANTHER" id="PTHR43709:SF2">
    <property type="entry name" value="DUF453 DOMAIN PROTEIN (AFU_ORTHOLOGUE AFUA_6G00360)"/>
    <property type="match status" value="1"/>
</dbReference>
<dbReference type="SUPFAM" id="SSF54506">
    <property type="entry name" value="Diaminopimelate epimerase-like"/>
    <property type="match status" value="2"/>
</dbReference>
<evidence type="ECO:0000313" key="3">
    <source>
        <dbReference type="EMBL" id="GGE39857.1"/>
    </source>
</evidence>
<dbReference type="Gene3D" id="3.10.310.10">
    <property type="entry name" value="Diaminopimelate Epimerase, Chain A, domain 1"/>
    <property type="match status" value="2"/>
</dbReference>
<evidence type="ECO:0008006" key="5">
    <source>
        <dbReference type="Google" id="ProtNLM"/>
    </source>
</evidence>
<organism evidence="3 4">
    <name type="scientific">Agaricicola taiwanensis</name>
    <dbReference type="NCBI Taxonomy" id="591372"/>
    <lineage>
        <taxon>Bacteria</taxon>
        <taxon>Pseudomonadati</taxon>
        <taxon>Pseudomonadota</taxon>
        <taxon>Alphaproteobacteria</taxon>
        <taxon>Rhodobacterales</taxon>
        <taxon>Paracoccaceae</taxon>
        <taxon>Agaricicola</taxon>
    </lineage>
</organism>
<sequence>MGRPLRSVIMRGGTSKAVFLKEADLPQDEAARTKTILQVFGSPDKRQIDGLGGADPLTSKLAIIGPARQGVERAKDTHITYTFGQVEIAHPDIDWYSLCGNISAAVGAFAIYEGMVVPTAPLTSVRCYNTNLDRVLTIEVPVENGRPLEAGDYVVPGVPGTGARIQVDFSDTAGGTTGALLPTGNPTDILTIPDFGEVEVTLIDTGNAHVFVRARDLGIKGTETAAEIDQNKPLIALLEKIRGAGAFRMGMVSSPEAARHESPATPLIGMVSEPADYHDAIADRTISADDVDVVSRLMFMQQMHKAYAATSTACTGVASQVPGTLVYEMTRPEARTALRNRREVRIGHPAGVIETETELEEVDGGYKVKRATVSRTARRIMEGYVFVPE</sequence>
<accession>A0A8J2VW45</accession>
<protein>
    <recommendedName>
        <fullName evidence="5">3-methylitaconate isomerase</fullName>
    </recommendedName>
</protein>